<dbReference type="Proteomes" id="UP000027318">
    <property type="component" value="Unassembled WGS sequence"/>
</dbReference>
<protein>
    <submittedName>
        <fullName evidence="1">Uncharacterized protein</fullName>
    </submittedName>
</protein>
<evidence type="ECO:0000313" key="2">
    <source>
        <dbReference type="Proteomes" id="UP000027318"/>
    </source>
</evidence>
<comment type="caution">
    <text evidence="1">The sequence shown here is derived from an EMBL/GenBank/DDBJ whole genome shotgun (WGS) entry which is preliminary data.</text>
</comment>
<proteinExistence type="predicted"/>
<sequence length="68" mass="7828">MMTGASSWARIQSHRIRREWVGPGIAWLDLSAYADEQKLRLTVSFDRLMPDGEPQRFTMIAPLEIPLN</sequence>
<reference evidence="1 2" key="1">
    <citation type="journal article" date="2005" name="Int. J. Syst. Evol. Microbiol.">
        <title>Nitrincola lacisaponensis gen. nov., sp. nov., a novel alkaliphilic bacterium isolated from an alkaline, saline lake.</title>
        <authorList>
            <person name="Dimitriu P.A."/>
            <person name="Shukla S.K."/>
            <person name="Conradt J."/>
            <person name="Marquez M.C."/>
            <person name="Ventosa A."/>
            <person name="Maglia A."/>
            <person name="Peyton B.M."/>
            <person name="Pinkart H.C."/>
            <person name="Mormile M.R."/>
        </authorList>
    </citation>
    <scope>NUCLEOTIDE SEQUENCE [LARGE SCALE GENOMIC DNA]</scope>
    <source>
        <strain evidence="1 2">4CA</strain>
    </source>
</reference>
<accession>A0A063Y3M4</accession>
<dbReference type="EMBL" id="JMSZ01000015">
    <property type="protein sequence ID" value="KDE40903.1"/>
    <property type="molecule type" value="Genomic_DNA"/>
</dbReference>
<keyword evidence="2" id="KW-1185">Reference proteome</keyword>
<dbReference type="AlphaFoldDB" id="A0A063Y3M4"/>
<organism evidence="1 2">
    <name type="scientific">Nitrincola lacisaponensis</name>
    <dbReference type="NCBI Taxonomy" id="267850"/>
    <lineage>
        <taxon>Bacteria</taxon>
        <taxon>Pseudomonadati</taxon>
        <taxon>Pseudomonadota</taxon>
        <taxon>Gammaproteobacteria</taxon>
        <taxon>Oceanospirillales</taxon>
        <taxon>Oceanospirillaceae</taxon>
        <taxon>Nitrincola</taxon>
    </lineage>
</organism>
<gene>
    <name evidence="1" type="ORF">ADINL_0552</name>
</gene>
<name>A0A063Y3M4_9GAMM</name>
<evidence type="ECO:0000313" key="1">
    <source>
        <dbReference type="EMBL" id="KDE40903.1"/>
    </source>
</evidence>